<dbReference type="AlphaFoldDB" id="C6XIC0"/>
<gene>
    <name evidence="2" type="ordered locus">Hbal_1254</name>
</gene>
<feature type="transmembrane region" description="Helical" evidence="1">
    <location>
        <begin position="105"/>
        <end position="125"/>
    </location>
</feature>
<accession>C6XIC0</accession>
<dbReference type="RefSeq" id="WP_015827096.1">
    <property type="nucleotide sequence ID" value="NC_012982.1"/>
</dbReference>
<name>C6XIC0_HIRBI</name>
<sequence length="135" mass="15268">MPARKKQFYGSFLIENWRVVLPAALLGLLVLQFMGVDLKLMFFLMLAGIVLYLLRRRILRVFPKGKNRIVIQFGKSKISLTKKQCYMGAIALVAAWVFLSILGKIFWALMLLIVGFGVIAGGLAFGERFLPREDS</sequence>
<evidence type="ECO:0000256" key="1">
    <source>
        <dbReference type="SAM" id="Phobius"/>
    </source>
</evidence>
<evidence type="ECO:0000313" key="2">
    <source>
        <dbReference type="EMBL" id="ACT58946.1"/>
    </source>
</evidence>
<keyword evidence="1" id="KW-1133">Transmembrane helix</keyword>
<dbReference type="KEGG" id="hba:Hbal_1254"/>
<dbReference type="EMBL" id="CP001678">
    <property type="protein sequence ID" value="ACT58946.1"/>
    <property type="molecule type" value="Genomic_DNA"/>
</dbReference>
<dbReference type="STRING" id="582402.Hbal_1254"/>
<dbReference type="HOGENOM" id="CLU_1882903_0_0_5"/>
<feature type="transmembrane region" description="Helical" evidence="1">
    <location>
        <begin position="12"/>
        <end position="34"/>
    </location>
</feature>
<evidence type="ECO:0000313" key="3">
    <source>
        <dbReference type="Proteomes" id="UP000002745"/>
    </source>
</evidence>
<keyword evidence="1" id="KW-0472">Membrane</keyword>
<proteinExistence type="predicted"/>
<protein>
    <submittedName>
        <fullName evidence="2">Uncharacterized protein</fullName>
    </submittedName>
</protein>
<dbReference type="OrthoDB" id="9857228at2"/>
<organism evidence="2 3">
    <name type="scientific">Hirschia baltica (strain ATCC 49814 / DSM 5838 / IFAM 1418)</name>
    <dbReference type="NCBI Taxonomy" id="582402"/>
    <lineage>
        <taxon>Bacteria</taxon>
        <taxon>Pseudomonadati</taxon>
        <taxon>Pseudomonadota</taxon>
        <taxon>Alphaproteobacteria</taxon>
        <taxon>Hyphomonadales</taxon>
        <taxon>Hyphomonadaceae</taxon>
        <taxon>Hirschia</taxon>
    </lineage>
</organism>
<keyword evidence="1" id="KW-0812">Transmembrane</keyword>
<keyword evidence="3" id="KW-1185">Reference proteome</keyword>
<feature type="transmembrane region" description="Helical" evidence="1">
    <location>
        <begin position="40"/>
        <end position="59"/>
    </location>
</feature>
<feature type="transmembrane region" description="Helical" evidence="1">
    <location>
        <begin position="80"/>
        <end position="99"/>
    </location>
</feature>
<dbReference type="Proteomes" id="UP000002745">
    <property type="component" value="Chromosome"/>
</dbReference>
<reference evidence="3" key="1">
    <citation type="journal article" date="2011" name="J. Bacteriol.">
        <title>Genome sequences of eight morphologically diverse alphaproteobacteria.</title>
        <authorList>
            <consortium name="US DOE Joint Genome Institute"/>
            <person name="Brown P.J."/>
            <person name="Kysela D.T."/>
            <person name="Buechlein A."/>
            <person name="Hemmerich C."/>
            <person name="Brun Y.V."/>
        </authorList>
    </citation>
    <scope>NUCLEOTIDE SEQUENCE [LARGE SCALE GENOMIC DNA]</scope>
    <source>
        <strain evidence="3">ATCC 49814 / DSM 5838 / IFAM 1418</strain>
    </source>
</reference>